<sequence>MDSTLLKGIKSACCFALAISPVGDRLINPSTPEYTSLVNAQAHGMSIPLAPSCFVQPTMAEELGVAIGALSFAPAMMKADAHHECPLGIRNGEHITWVGKGADDLDLESEDYKENDYVIIDAGLLDEGVYREFMKGWEQ</sequence>
<dbReference type="GeneID" id="38114801"/>
<comment type="caution">
    <text evidence="1">The sequence shown here is derived from an EMBL/GenBank/DDBJ whole genome shotgun (WGS) entry which is preliminary data.</text>
</comment>
<dbReference type="RefSeq" id="XP_026605443.1">
    <property type="nucleotide sequence ID" value="XM_026746447.1"/>
</dbReference>
<organism evidence="1 2">
    <name type="scientific">Aspergillus mulundensis</name>
    <dbReference type="NCBI Taxonomy" id="1810919"/>
    <lineage>
        <taxon>Eukaryota</taxon>
        <taxon>Fungi</taxon>
        <taxon>Dikarya</taxon>
        <taxon>Ascomycota</taxon>
        <taxon>Pezizomycotina</taxon>
        <taxon>Eurotiomycetes</taxon>
        <taxon>Eurotiomycetidae</taxon>
        <taxon>Eurotiales</taxon>
        <taxon>Aspergillaceae</taxon>
        <taxon>Aspergillus</taxon>
        <taxon>Aspergillus subgen. Nidulantes</taxon>
    </lineage>
</organism>
<keyword evidence="2" id="KW-1185">Reference proteome</keyword>
<accession>A0A3D8SCP0</accession>
<proteinExistence type="predicted"/>
<evidence type="ECO:0000313" key="2">
    <source>
        <dbReference type="Proteomes" id="UP000256690"/>
    </source>
</evidence>
<protein>
    <submittedName>
        <fullName evidence="1">Uncharacterized protein</fullName>
    </submittedName>
</protein>
<gene>
    <name evidence="1" type="ORF">DSM5745_04431</name>
</gene>
<reference evidence="1 2" key="1">
    <citation type="journal article" date="2018" name="IMA Fungus">
        <title>IMA Genome-F 9: Draft genome sequence of Annulohypoxylon stygium, Aspergillus mulundensis, Berkeleyomyces basicola (syn. Thielaviopsis basicola), Ceratocystis smalleyi, two Cercospora beticola strains, Coleophoma cylindrospora, Fusarium fracticaudum, Phialophora cf. hyalina, and Morchella septimelata.</title>
        <authorList>
            <person name="Wingfield B.D."/>
            <person name="Bills G.F."/>
            <person name="Dong Y."/>
            <person name="Huang W."/>
            <person name="Nel W.J."/>
            <person name="Swalarsk-Parry B.S."/>
            <person name="Vaghefi N."/>
            <person name="Wilken P.M."/>
            <person name="An Z."/>
            <person name="de Beer Z.W."/>
            <person name="De Vos L."/>
            <person name="Chen L."/>
            <person name="Duong T.A."/>
            <person name="Gao Y."/>
            <person name="Hammerbacher A."/>
            <person name="Kikkert J.R."/>
            <person name="Li Y."/>
            <person name="Li H."/>
            <person name="Li K."/>
            <person name="Li Q."/>
            <person name="Liu X."/>
            <person name="Ma X."/>
            <person name="Naidoo K."/>
            <person name="Pethybridge S.J."/>
            <person name="Sun J."/>
            <person name="Steenkamp E.T."/>
            <person name="van der Nest M.A."/>
            <person name="van Wyk S."/>
            <person name="Wingfield M.J."/>
            <person name="Xiong C."/>
            <person name="Yue Q."/>
            <person name="Zhang X."/>
        </authorList>
    </citation>
    <scope>NUCLEOTIDE SEQUENCE [LARGE SCALE GENOMIC DNA]</scope>
    <source>
        <strain evidence="1 2">DSM 5745</strain>
    </source>
</reference>
<dbReference type="AlphaFoldDB" id="A0A3D8SCP0"/>
<dbReference type="Proteomes" id="UP000256690">
    <property type="component" value="Unassembled WGS sequence"/>
</dbReference>
<name>A0A3D8SCP0_9EURO</name>
<evidence type="ECO:0000313" key="1">
    <source>
        <dbReference type="EMBL" id="RDW84105.1"/>
    </source>
</evidence>
<dbReference type="EMBL" id="PVWQ01000004">
    <property type="protein sequence ID" value="RDW84105.1"/>
    <property type="molecule type" value="Genomic_DNA"/>
</dbReference>